<dbReference type="Proteomes" id="UP001149074">
    <property type="component" value="Unassembled WGS sequence"/>
</dbReference>
<dbReference type="AlphaFoldDB" id="A0A9W9K2T6"/>
<evidence type="ECO:0008006" key="4">
    <source>
        <dbReference type="Google" id="ProtNLM"/>
    </source>
</evidence>
<feature type="signal peptide" evidence="1">
    <location>
        <begin position="1"/>
        <end position="19"/>
    </location>
</feature>
<keyword evidence="1" id="KW-0732">Signal</keyword>
<organism evidence="2 3">
    <name type="scientific">Penicillium argentinense</name>
    <dbReference type="NCBI Taxonomy" id="1131581"/>
    <lineage>
        <taxon>Eukaryota</taxon>
        <taxon>Fungi</taxon>
        <taxon>Dikarya</taxon>
        <taxon>Ascomycota</taxon>
        <taxon>Pezizomycotina</taxon>
        <taxon>Eurotiomycetes</taxon>
        <taxon>Eurotiomycetidae</taxon>
        <taxon>Eurotiales</taxon>
        <taxon>Aspergillaceae</taxon>
        <taxon>Penicillium</taxon>
    </lineage>
</organism>
<evidence type="ECO:0000313" key="3">
    <source>
        <dbReference type="Proteomes" id="UP001149074"/>
    </source>
</evidence>
<reference evidence="2" key="2">
    <citation type="journal article" date="2023" name="IMA Fungus">
        <title>Comparative genomic study of the Penicillium genus elucidates a diverse pangenome and 15 lateral gene transfer events.</title>
        <authorList>
            <person name="Petersen C."/>
            <person name="Sorensen T."/>
            <person name="Nielsen M.R."/>
            <person name="Sondergaard T.E."/>
            <person name="Sorensen J.L."/>
            <person name="Fitzpatrick D.A."/>
            <person name="Frisvad J.C."/>
            <person name="Nielsen K.L."/>
        </authorList>
    </citation>
    <scope>NUCLEOTIDE SEQUENCE</scope>
    <source>
        <strain evidence="2">IBT 30761</strain>
    </source>
</reference>
<name>A0A9W9K2T6_9EURO</name>
<proteinExistence type="predicted"/>
<protein>
    <recommendedName>
        <fullName evidence="4">Cyanovirin-N domain-containing protein</fullName>
    </recommendedName>
</protein>
<sequence>MRVTQVVCSVLAAASMVSAEWTVGFFESYSCQGNSAGAGDDVAVGCTNLNHNGDLISASLTGTESWKVTLYCENDCGGAHPMGLTGGCVEARGDCPNIKSYKYRSRLLKSELDYLLGYLQQLRSQRNTININAIEVLSGGSANRFAVML</sequence>
<gene>
    <name evidence="2" type="ORF">N7532_009389</name>
</gene>
<comment type="caution">
    <text evidence="2">The sequence shown here is derived from an EMBL/GenBank/DDBJ whole genome shotgun (WGS) entry which is preliminary data.</text>
</comment>
<evidence type="ECO:0000313" key="2">
    <source>
        <dbReference type="EMBL" id="KAJ5090705.1"/>
    </source>
</evidence>
<evidence type="ECO:0000256" key="1">
    <source>
        <dbReference type="SAM" id="SignalP"/>
    </source>
</evidence>
<keyword evidence="3" id="KW-1185">Reference proteome</keyword>
<dbReference type="GeneID" id="81360859"/>
<dbReference type="EMBL" id="JAPQKI010000009">
    <property type="protein sequence ID" value="KAJ5090705.1"/>
    <property type="molecule type" value="Genomic_DNA"/>
</dbReference>
<feature type="chain" id="PRO_5040723371" description="Cyanovirin-N domain-containing protein" evidence="1">
    <location>
        <begin position="20"/>
        <end position="149"/>
    </location>
</feature>
<accession>A0A9W9K2T6</accession>
<dbReference type="RefSeq" id="XP_056472686.1">
    <property type="nucleotide sequence ID" value="XM_056621880.1"/>
</dbReference>
<reference evidence="2" key="1">
    <citation type="submission" date="2022-11" db="EMBL/GenBank/DDBJ databases">
        <authorList>
            <person name="Petersen C."/>
        </authorList>
    </citation>
    <scope>NUCLEOTIDE SEQUENCE</scope>
    <source>
        <strain evidence="2">IBT 30761</strain>
    </source>
</reference>